<dbReference type="EMBL" id="CAKMRJ010000001">
    <property type="protein sequence ID" value="CAH1414930.1"/>
    <property type="molecule type" value="Genomic_DNA"/>
</dbReference>
<evidence type="ECO:0000313" key="3">
    <source>
        <dbReference type="Proteomes" id="UP001157418"/>
    </source>
</evidence>
<keyword evidence="3" id="KW-1185">Reference proteome</keyword>
<protein>
    <submittedName>
        <fullName evidence="2">Uncharacterized protein</fullName>
    </submittedName>
</protein>
<name>A0AAU9LZ07_9ASTR</name>
<keyword evidence="1" id="KW-0472">Membrane</keyword>
<sequence>MLFESKSLTSTVLLSVSLDLSNAPLQHHIFVFIWIMQSIMYPISLFTPLFFGINLGRSLQDIHKNASGEIIGEGNETRKLLGKCVEELKKKGFEFYLLKEVNTLRRAKSLGLKAKL</sequence>
<feature type="transmembrane region" description="Helical" evidence="1">
    <location>
        <begin position="32"/>
        <end position="55"/>
    </location>
</feature>
<gene>
    <name evidence="2" type="ORF">LVIROSA_LOCUS2812</name>
</gene>
<dbReference type="AlphaFoldDB" id="A0AAU9LZ07"/>
<comment type="caution">
    <text evidence="2">The sequence shown here is derived from an EMBL/GenBank/DDBJ whole genome shotgun (WGS) entry which is preliminary data.</text>
</comment>
<reference evidence="2 3" key="1">
    <citation type="submission" date="2022-01" db="EMBL/GenBank/DDBJ databases">
        <authorList>
            <person name="Xiong W."/>
            <person name="Schranz E."/>
        </authorList>
    </citation>
    <scope>NUCLEOTIDE SEQUENCE [LARGE SCALE GENOMIC DNA]</scope>
</reference>
<dbReference type="Proteomes" id="UP001157418">
    <property type="component" value="Unassembled WGS sequence"/>
</dbReference>
<evidence type="ECO:0000313" key="2">
    <source>
        <dbReference type="EMBL" id="CAH1414930.1"/>
    </source>
</evidence>
<evidence type="ECO:0000256" key="1">
    <source>
        <dbReference type="SAM" id="Phobius"/>
    </source>
</evidence>
<proteinExistence type="predicted"/>
<accession>A0AAU9LZ07</accession>
<keyword evidence="1" id="KW-0812">Transmembrane</keyword>
<organism evidence="2 3">
    <name type="scientific">Lactuca virosa</name>
    <dbReference type="NCBI Taxonomy" id="75947"/>
    <lineage>
        <taxon>Eukaryota</taxon>
        <taxon>Viridiplantae</taxon>
        <taxon>Streptophyta</taxon>
        <taxon>Embryophyta</taxon>
        <taxon>Tracheophyta</taxon>
        <taxon>Spermatophyta</taxon>
        <taxon>Magnoliopsida</taxon>
        <taxon>eudicotyledons</taxon>
        <taxon>Gunneridae</taxon>
        <taxon>Pentapetalae</taxon>
        <taxon>asterids</taxon>
        <taxon>campanulids</taxon>
        <taxon>Asterales</taxon>
        <taxon>Asteraceae</taxon>
        <taxon>Cichorioideae</taxon>
        <taxon>Cichorieae</taxon>
        <taxon>Lactucinae</taxon>
        <taxon>Lactuca</taxon>
    </lineage>
</organism>
<keyword evidence="1" id="KW-1133">Transmembrane helix</keyword>